<name>A0A974NMJ1_PERPY</name>
<proteinExistence type="predicted"/>
<dbReference type="CDD" id="cd05379">
    <property type="entry name" value="CAP_bacterial"/>
    <property type="match status" value="1"/>
</dbReference>
<dbReference type="PANTHER" id="PTHR31157">
    <property type="entry name" value="SCP DOMAIN-CONTAINING PROTEIN"/>
    <property type="match status" value="1"/>
</dbReference>
<evidence type="ECO:0000313" key="5">
    <source>
        <dbReference type="Proteomes" id="UP000595254"/>
    </source>
</evidence>
<feature type="compositionally biased region" description="Basic and acidic residues" evidence="1">
    <location>
        <begin position="136"/>
        <end position="145"/>
    </location>
</feature>
<dbReference type="Proteomes" id="UP000595254">
    <property type="component" value="Chromosome"/>
</dbReference>
<evidence type="ECO:0000313" key="4">
    <source>
        <dbReference type="EMBL" id="QQT00293.1"/>
    </source>
</evidence>
<dbReference type="RefSeq" id="WP_040373037.1">
    <property type="nucleotide sequence ID" value="NZ_CP068053.1"/>
</dbReference>
<dbReference type="Pfam" id="PF00188">
    <property type="entry name" value="CAP"/>
    <property type="match status" value="1"/>
</dbReference>
<keyword evidence="5" id="KW-1185">Reference proteome</keyword>
<organism evidence="4 5">
    <name type="scientific">Peribacillus psychrosaccharolyticus</name>
    <name type="common">Bacillus psychrosaccharolyticus</name>
    <dbReference type="NCBI Taxonomy" id="1407"/>
    <lineage>
        <taxon>Bacteria</taxon>
        <taxon>Bacillati</taxon>
        <taxon>Bacillota</taxon>
        <taxon>Bacilli</taxon>
        <taxon>Bacillales</taxon>
        <taxon>Bacillaceae</taxon>
        <taxon>Peribacillus</taxon>
    </lineage>
</organism>
<reference evidence="4 5" key="1">
    <citation type="submission" date="2021-01" db="EMBL/GenBank/DDBJ databases">
        <title>FDA dAtabase for Regulatory Grade micrObial Sequences (FDA-ARGOS): Supporting development and validation of Infectious Disease Dx tests.</title>
        <authorList>
            <person name="Nelson B."/>
            <person name="Plummer A."/>
            <person name="Tallon L."/>
            <person name="Sadzewicz L."/>
            <person name="Zhao X."/>
            <person name="Boylan J."/>
            <person name="Ott S."/>
            <person name="Bowen H."/>
            <person name="Vavikolanu K."/>
            <person name="Mehta A."/>
            <person name="Aluvathingal J."/>
            <person name="Nadendla S."/>
            <person name="Myers T."/>
            <person name="Yan Y."/>
            <person name="Sichtig H."/>
        </authorList>
    </citation>
    <scope>NUCLEOTIDE SEQUENCE [LARGE SCALE GENOMIC DNA]</scope>
    <source>
        <strain evidence="4 5">FDAARGOS_1161</strain>
    </source>
</reference>
<evidence type="ECO:0000259" key="3">
    <source>
        <dbReference type="Pfam" id="PF00188"/>
    </source>
</evidence>
<evidence type="ECO:0000256" key="2">
    <source>
        <dbReference type="SAM" id="SignalP"/>
    </source>
</evidence>
<feature type="chain" id="PRO_5038963655" description="SCP domain-containing protein" evidence="2">
    <location>
        <begin position="22"/>
        <end position="304"/>
    </location>
</feature>
<feature type="region of interest" description="Disordered" evidence="1">
    <location>
        <begin position="136"/>
        <end position="177"/>
    </location>
</feature>
<gene>
    <name evidence="4" type="ORF">I6J18_22445</name>
</gene>
<dbReference type="AlphaFoldDB" id="A0A974NMJ1"/>
<dbReference type="Gene3D" id="3.40.33.10">
    <property type="entry name" value="CAP"/>
    <property type="match status" value="1"/>
</dbReference>
<dbReference type="SUPFAM" id="SSF55797">
    <property type="entry name" value="PR-1-like"/>
    <property type="match status" value="1"/>
</dbReference>
<dbReference type="KEGG" id="ppsr:I6J18_22445"/>
<accession>A0A974NMJ1</accession>
<feature type="compositionally biased region" description="Low complexity" evidence="1">
    <location>
        <begin position="152"/>
        <end position="163"/>
    </location>
</feature>
<protein>
    <recommendedName>
        <fullName evidence="3">SCP domain-containing protein</fullName>
    </recommendedName>
</protein>
<dbReference type="EMBL" id="CP068053">
    <property type="protein sequence ID" value="QQT00293.1"/>
    <property type="molecule type" value="Genomic_DNA"/>
</dbReference>
<sequence>MKKVIITVAAAAALIFTGTGAHTTEAASVNKEYKSICIQNAKNVEMQKLIEQYFAKTNKTFSPEQFKVLVHQFNVSPEETLTKVMKKVKAQEQTVKAEEPTAKAPVKEVTAEKAPVKEEVKAPVKEEVKAPVKEEVKAPVKEETPAVKTPAEEVQTPETTTKQETTKEEAATTEDVNSEISAFEKEVVELTNAERTKQGLKALEMDTELSKVAGIKSQDMKDKNYFDHTSPTYGSPFDMMKSFGIDYSAAGENIAMGQTTPQQVVTSWMNSEGHRANILSSNFTHIGVGHVESGNYWTQMFIGK</sequence>
<dbReference type="InterPro" id="IPR014044">
    <property type="entry name" value="CAP_dom"/>
</dbReference>
<feature type="domain" description="SCP" evidence="3">
    <location>
        <begin position="189"/>
        <end position="301"/>
    </location>
</feature>
<dbReference type="PANTHER" id="PTHR31157:SF1">
    <property type="entry name" value="SCP DOMAIN-CONTAINING PROTEIN"/>
    <property type="match status" value="1"/>
</dbReference>
<dbReference type="NCBIfam" id="TIGR02909">
    <property type="entry name" value="spore_YkwD"/>
    <property type="match status" value="1"/>
</dbReference>
<dbReference type="InterPro" id="IPR014258">
    <property type="entry name" value="CAP_domain_YkwD-like"/>
</dbReference>
<keyword evidence="2" id="KW-0732">Signal</keyword>
<feature type="signal peptide" evidence="2">
    <location>
        <begin position="1"/>
        <end position="21"/>
    </location>
</feature>
<evidence type="ECO:0000256" key="1">
    <source>
        <dbReference type="SAM" id="MobiDB-lite"/>
    </source>
</evidence>
<dbReference type="InterPro" id="IPR035940">
    <property type="entry name" value="CAP_sf"/>
</dbReference>